<comment type="caution">
    <text evidence="3">The sequence shown here is derived from an EMBL/GenBank/DDBJ whole genome shotgun (WGS) entry which is preliminary data.</text>
</comment>
<dbReference type="Proteomes" id="UP001174196">
    <property type="component" value="Unassembled WGS sequence"/>
</dbReference>
<dbReference type="PANTHER" id="PTHR31956">
    <property type="entry name" value="NON-SPECIFIC PHOSPHOLIPASE C4-RELATED"/>
    <property type="match status" value="1"/>
</dbReference>
<dbReference type="Pfam" id="PF04185">
    <property type="entry name" value="Phosphoesterase"/>
    <property type="match status" value="1"/>
</dbReference>
<dbReference type="PANTHER" id="PTHR31956:SF1">
    <property type="entry name" value="NON-SPECIFIC PHOSPHOLIPASE C1"/>
    <property type="match status" value="1"/>
</dbReference>
<accession>A0ABT8IIU0</accession>
<dbReference type="EMBL" id="JANRHH010000013">
    <property type="protein sequence ID" value="MDN4592695.1"/>
    <property type="molecule type" value="Genomic_DNA"/>
</dbReference>
<dbReference type="CDD" id="cd16013">
    <property type="entry name" value="AcpA"/>
    <property type="match status" value="1"/>
</dbReference>
<evidence type="ECO:0000313" key="4">
    <source>
        <dbReference type="Proteomes" id="UP001174196"/>
    </source>
</evidence>
<dbReference type="Gene3D" id="3.40.720.10">
    <property type="entry name" value="Alkaline Phosphatase, subunit A"/>
    <property type="match status" value="2"/>
</dbReference>
<name>A0ABT8IIU0_9BACL</name>
<dbReference type="InterPro" id="IPR007312">
    <property type="entry name" value="Phosphoesterase"/>
</dbReference>
<dbReference type="InterPro" id="IPR017850">
    <property type="entry name" value="Alkaline_phosphatase_core_sf"/>
</dbReference>
<evidence type="ECO:0000256" key="2">
    <source>
        <dbReference type="SAM" id="SignalP"/>
    </source>
</evidence>
<evidence type="ECO:0000256" key="1">
    <source>
        <dbReference type="ARBA" id="ARBA00022801"/>
    </source>
</evidence>
<feature type="chain" id="PRO_5045919065" evidence="2">
    <location>
        <begin position="27"/>
        <end position="510"/>
    </location>
</feature>
<gene>
    <name evidence="3" type="ORF">NWF35_01970</name>
</gene>
<organism evidence="3 4">
    <name type="scientific">Polycladomyces subterraneus</name>
    <dbReference type="NCBI Taxonomy" id="1016997"/>
    <lineage>
        <taxon>Bacteria</taxon>
        <taxon>Bacillati</taxon>
        <taxon>Bacillota</taxon>
        <taxon>Bacilli</taxon>
        <taxon>Bacillales</taxon>
        <taxon>Thermoactinomycetaceae</taxon>
        <taxon>Polycladomyces</taxon>
    </lineage>
</organism>
<sequence length="510" mass="56364">MKKKTALGLASCMVAISAFLTVPVFAFEKHDGHGSVVSNEKDTTTPIKHVVVLFDENVSFDHYFGTYPHAANLPGEPKFQAKKGTPHVNGLTKELLTHNPNLYNPKRLDRSQAMTDDMDHEYTAEQKAFDGGKMDKFVENTSGGKDKSLVMDYYDGNTVTALWNYAQHFAMSDNSYGTTFGPSTPGALNLISGQTHGATGYLKGVKVGDIKDNVANGTVIGDPDPYYDKASDPNRPQAAMSGKNVGDLLNAKGITWGWFQGGFRDPKAQHQNIAGKWVTDYNPHHEPFQYYQSTANPNHLPPTSVKMIGHTDQANHQYDLEDFWKAAEAGNLPAVSFLKAANYQDGHAGYSDPLDEQHFIVNTINRLQKLPEWKNTAVIIAYDDSDGWYDHVMGPLVNGSNDPQYDALFGPGNAGTPKLGPYLDRAGYGPRLPLLVISPYAKKNFVDHTVTDQASILRFIEDNWKLGRIGDHSFDAVAGSLKNMFDFHHGPRNEKLFLDPITGEPQKNEK</sequence>
<reference evidence="3" key="1">
    <citation type="submission" date="2022-08" db="EMBL/GenBank/DDBJ databases">
        <title>Polycladomyces zharkentsis sp. nov., a novel thermophilic CMC and starch-degrading bacterium isolated from a geothermal spring in Kazakhstan.</title>
        <authorList>
            <person name="Mashzhan A."/>
            <person name="Kistaubaeva A."/>
            <person name="Javier-Lopez R."/>
            <person name="Birkeland N.-K."/>
        </authorList>
    </citation>
    <scope>NUCLEOTIDE SEQUENCE</scope>
    <source>
        <strain evidence="3">KSR 13</strain>
    </source>
</reference>
<proteinExistence type="predicted"/>
<protein>
    <submittedName>
        <fullName evidence="3">Alkaline phosphatase family protein</fullName>
    </submittedName>
</protein>
<keyword evidence="4" id="KW-1185">Reference proteome</keyword>
<keyword evidence="1" id="KW-0378">Hydrolase</keyword>
<dbReference type="RefSeq" id="WP_301237418.1">
    <property type="nucleotide sequence ID" value="NZ_JANRHH010000013.1"/>
</dbReference>
<feature type="signal peptide" evidence="2">
    <location>
        <begin position="1"/>
        <end position="26"/>
    </location>
</feature>
<keyword evidence="2" id="KW-0732">Signal</keyword>
<evidence type="ECO:0000313" key="3">
    <source>
        <dbReference type="EMBL" id="MDN4592695.1"/>
    </source>
</evidence>